<organism evidence="1 2">
    <name type="scientific">Salix dunnii</name>
    <dbReference type="NCBI Taxonomy" id="1413687"/>
    <lineage>
        <taxon>Eukaryota</taxon>
        <taxon>Viridiplantae</taxon>
        <taxon>Streptophyta</taxon>
        <taxon>Embryophyta</taxon>
        <taxon>Tracheophyta</taxon>
        <taxon>Spermatophyta</taxon>
        <taxon>Magnoliopsida</taxon>
        <taxon>eudicotyledons</taxon>
        <taxon>Gunneridae</taxon>
        <taxon>Pentapetalae</taxon>
        <taxon>rosids</taxon>
        <taxon>fabids</taxon>
        <taxon>Malpighiales</taxon>
        <taxon>Salicaceae</taxon>
        <taxon>Saliceae</taxon>
        <taxon>Salix</taxon>
    </lineage>
</organism>
<accession>A0A835MM88</accession>
<proteinExistence type="predicted"/>
<dbReference type="EMBL" id="JADGMS010000018">
    <property type="protein sequence ID" value="KAF9662558.1"/>
    <property type="molecule type" value="Genomic_DNA"/>
</dbReference>
<evidence type="ECO:0000313" key="2">
    <source>
        <dbReference type="Proteomes" id="UP000657918"/>
    </source>
</evidence>
<reference evidence="1 2" key="1">
    <citation type="submission" date="2020-10" db="EMBL/GenBank/DDBJ databases">
        <title>Plant Genome Project.</title>
        <authorList>
            <person name="Zhang R.-G."/>
        </authorList>
    </citation>
    <scope>NUCLEOTIDE SEQUENCE [LARGE SCALE GENOMIC DNA]</scope>
    <source>
        <strain evidence="1">FAFU-HL-1</strain>
        <tissue evidence="1">Leaf</tissue>
    </source>
</reference>
<comment type="caution">
    <text evidence="1">The sequence shown here is derived from an EMBL/GenBank/DDBJ whole genome shotgun (WGS) entry which is preliminary data.</text>
</comment>
<dbReference type="AlphaFoldDB" id="A0A835MM88"/>
<dbReference type="OrthoDB" id="848212at2759"/>
<gene>
    <name evidence="1" type="ORF">SADUNF_Sadunf18G0066700</name>
</gene>
<evidence type="ECO:0000313" key="1">
    <source>
        <dbReference type="EMBL" id="KAF9662558.1"/>
    </source>
</evidence>
<name>A0A835MM88_9ROSI</name>
<keyword evidence="2" id="KW-1185">Reference proteome</keyword>
<sequence length="133" mass="14687">MSLAYVSFHAQQEPTQGWVPAVEEGPFSHSFKTPEEASSFHQTMCSIDQDSTVSKLFCNVEQQRHGFSTLSITTLHSKPETHVDDLGSRKIAAICGPAGKEKGRAKRTMSSVLEIQGEKDSSKCSCTFEKDFE</sequence>
<protein>
    <submittedName>
        <fullName evidence="1">Uncharacterized protein</fullName>
    </submittedName>
</protein>
<dbReference type="Proteomes" id="UP000657918">
    <property type="component" value="Unassembled WGS sequence"/>
</dbReference>